<organism evidence="2 3">
    <name type="scientific">Brevibacillus porteri</name>
    <dbReference type="NCBI Taxonomy" id="2126350"/>
    <lineage>
        <taxon>Bacteria</taxon>
        <taxon>Bacillati</taxon>
        <taxon>Bacillota</taxon>
        <taxon>Bacilli</taxon>
        <taxon>Bacillales</taxon>
        <taxon>Paenibacillaceae</taxon>
        <taxon>Brevibacillus</taxon>
    </lineage>
</organism>
<feature type="domain" description="YoaP-like" evidence="1">
    <location>
        <begin position="7"/>
        <end position="37"/>
    </location>
</feature>
<reference evidence="2 3" key="1">
    <citation type="submission" date="2018-03" db="EMBL/GenBank/DDBJ databases">
        <title>Brevisbacillus phylogenomics.</title>
        <authorList>
            <person name="Dunlap C."/>
        </authorList>
    </citation>
    <scope>NUCLEOTIDE SEQUENCE [LARGE SCALE GENOMIC DNA]</scope>
    <source>
        <strain evidence="2 3">NRRL B-41110</strain>
    </source>
</reference>
<evidence type="ECO:0000313" key="3">
    <source>
        <dbReference type="Proteomes" id="UP000241645"/>
    </source>
</evidence>
<name>A0ABX5FGY2_9BACL</name>
<dbReference type="Pfam" id="PF14268">
    <property type="entry name" value="YoaP"/>
    <property type="match status" value="1"/>
</dbReference>
<evidence type="ECO:0000259" key="1">
    <source>
        <dbReference type="Pfam" id="PF14268"/>
    </source>
</evidence>
<dbReference type="InterPro" id="IPR025685">
    <property type="entry name" value="YoaP-like_dom"/>
</dbReference>
<sequence>MGYKKKHKTPTIWTTFGVFYNGEFITHEILNSNKFDKLLTELLLDEKKERPEFSPVFQAIAWPSATH</sequence>
<protein>
    <recommendedName>
        <fullName evidence="1">YoaP-like domain-containing protein</fullName>
    </recommendedName>
</protein>
<accession>A0ABX5FGY2</accession>
<dbReference type="Proteomes" id="UP000241645">
    <property type="component" value="Unassembled WGS sequence"/>
</dbReference>
<gene>
    <name evidence="2" type="ORF">C7R92_28725</name>
</gene>
<keyword evidence="3" id="KW-1185">Reference proteome</keyword>
<comment type="caution">
    <text evidence="2">The sequence shown here is derived from an EMBL/GenBank/DDBJ whole genome shotgun (WGS) entry which is preliminary data.</text>
</comment>
<evidence type="ECO:0000313" key="2">
    <source>
        <dbReference type="EMBL" id="PSK03197.1"/>
    </source>
</evidence>
<dbReference type="EMBL" id="PXZO01000065">
    <property type="protein sequence ID" value="PSK03197.1"/>
    <property type="molecule type" value="Genomic_DNA"/>
</dbReference>
<proteinExistence type="predicted"/>